<dbReference type="AlphaFoldDB" id="A0ABD3BX81"/>
<feature type="compositionally biased region" description="Polar residues" evidence="1">
    <location>
        <begin position="50"/>
        <end position="79"/>
    </location>
</feature>
<evidence type="ECO:0000313" key="3">
    <source>
        <dbReference type="Proteomes" id="UP001632038"/>
    </source>
</evidence>
<protein>
    <submittedName>
        <fullName evidence="2">Uncharacterized protein</fullName>
    </submittedName>
</protein>
<evidence type="ECO:0000313" key="2">
    <source>
        <dbReference type="EMBL" id="KAL3621798.1"/>
    </source>
</evidence>
<dbReference type="EMBL" id="JAVIJP010000063">
    <property type="protein sequence ID" value="KAL3621798.1"/>
    <property type="molecule type" value="Genomic_DNA"/>
</dbReference>
<dbReference type="Proteomes" id="UP001632038">
    <property type="component" value="Unassembled WGS sequence"/>
</dbReference>
<accession>A0ABD3BX81</accession>
<sequence>MKVKGSSNTTSAVNVQVSGGSTIKTPVIVKGGVNYITVSNLRASFGQGATAGSSRSKQSPNTASTGSSPNTAPTSSQPTTRKKPFSAPRPSKMT</sequence>
<gene>
    <name evidence="2" type="ORF">CASFOL_034458</name>
</gene>
<feature type="region of interest" description="Disordered" evidence="1">
    <location>
        <begin position="46"/>
        <end position="94"/>
    </location>
</feature>
<keyword evidence="3" id="KW-1185">Reference proteome</keyword>
<reference evidence="3" key="1">
    <citation type="journal article" date="2024" name="IScience">
        <title>Strigolactones Initiate the Formation of Haustorium-like Structures in Castilleja.</title>
        <authorList>
            <person name="Buerger M."/>
            <person name="Peterson D."/>
            <person name="Chory J."/>
        </authorList>
    </citation>
    <scope>NUCLEOTIDE SEQUENCE [LARGE SCALE GENOMIC DNA]</scope>
</reference>
<evidence type="ECO:0000256" key="1">
    <source>
        <dbReference type="SAM" id="MobiDB-lite"/>
    </source>
</evidence>
<proteinExistence type="predicted"/>
<name>A0ABD3BX81_9LAMI</name>
<feature type="region of interest" description="Disordered" evidence="1">
    <location>
        <begin position="1"/>
        <end position="23"/>
    </location>
</feature>
<comment type="caution">
    <text evidence="2">The sequence shown here is derived from an EMBL/GenBank/DDBJ whole genome shotgun (WGS) entry which is preliminary data.</text>
</comment>
<organism evidence="2 3">
    <name type="scientific">Castilleja foliolosa</name>
    <dbReference type="NCBI Taxonomy" id="1961234"/>
    <lineage>
        <taxon>Eukaryota</taxon>
        <taxon>Viridiplantae</taxon>
        <taxon>Streptophyta</taxon>
        <taxon>Embryophyta</taxon>
        <taxon>Tracheophyta</taxon>
        <taxon>Spermatophyta</taxon>
        <taxon>Magnoliopsida</taxon>
        <taxon>eudicotyledons</taxon>
        <taxon>Gunneridae</taxon>
        <taxon>Pentapetalae</taxon>
        <taxon>asterids</taxon>
        <taxon>lamiids</taxon>
        <taxon>Lamiales</taxon>
        <taxon>Orobanchaceae</taxon>
        <taxon>Pedicularideae</taxon>
        <taxon>Castillejinae</taxon>
        <taxon>Castilleja</taxon>
    </lineage>
</organism>